<comment type="caution">
    <text evidence="7">The sequence shown here is derived from an EMBL/GenBank/DDBJ whole genome shotgun (WGS) entry which is preliminary data.</text>
</comment>
<reference evidence="7 8" key="1">
    <citation type="journal article" date="2019" name="Int. J. Syst. Evol. Microbiol.">
        <title>The Global Catalogue of Microorganisms (GCM) 10K type strain sequencing project: providing services to taxonomists for standard genome sequencing and annotation.</title>
        <authorList>
            <consortium name="The Broad Institute Genomics Platform"/>
            <consortium name="The Broad Institute Genome Sequencing Center for Infectious Disease"/>
            <person name="Wu L."/>
            <person name="Ma J."/>
        </authorList>
    </citation>
    <scope>NUCLEOTIDE SEQUENCE [LARGE SCALE GENOMIC DNA]</scope>
    <source>
        <strain evidence="7 8">JCM 13008</strain>
    </source>
</reference>
<comment type="catalytic activity">
    <reaction evidence="1">
        <text>chorismate = isochorismate</text>
        <dbReference type="Rhea" id="RHEA:18985"/>
        <dbReference type="ChEBI" id="CHEBI:29748"/>
        <dbReference type="ChEBI" id="CHEBI:29780"/>
        <dbReference type="EC" id="5.4.4.2"/>
    </reaction>
</comment>
<dbReference type="InterPro" id="IPR005801">
    <property type="entry name" value="ADC_synthase"/>
</dbReference>
<evidence type="ECO:0000256" key="2">
    <source>
        <dbReference type="ARBA" id="ARBA00005297"/>
    </source>
</evidence>
<keyword evidence="8" id="KW-1185">Reference proteome</keyword>
<dbReference type="RefSeq" id="WP_343990516.1">
    <property type="nucleotide sequence ID" value="NZ_BAAALG010000001.1"/>
</dbReference>
<dbReference type="EMBL" id="BAAALG010000001">
    <property type="protein sequence ID" value="GAA1091251.1"/>
    <property type="molecule type" value="Genomic_DNA"/>
</dbReference>
<keyword evidence="4" id="KW-0413">Isomerase</keyword>
<proteinExistence type="inferred from homology"/>
<name>A0ABN1TKJ5_9ACTN</name>
<protein>
    <recommendedName>
        <fullName evidence="3">isochorismate synthase</fullName>
        <ecNumber evidence="3">5.4.4.2</ecNumber>
    </recommendedName>
    <alternativeName>
        <fullName evidence="5">Isochorismate mutase</fullName>
    </alternativeName>
</protein>
<comment type="similarity">
    <text evidence="2">Belongs to the isochorismate synthase family.</text>
</comment>
<evidence type="ECO:0000313" key="7">
    <source>
        <dbReference type="EMBL" id="GAA1091251.1"/>
    </source>
</evidence>
<accession>A0ABN1TKJ5</accession>
<dbReference type="NCBIfam" id="TIGR00543">
    <property type="entry name" value="isochor_syn"/>
    <property type="match status" value="1"/>
</dbReference>
<sequence>MNIFTSGSQAVIGHGIREIYPTESGTDAGWASAVVAAAGFSGVRAHCALSFTPGGRAVAVLPELSEVVGYDAIELAHPGPLAPTEVTPEPAPSGYAAMVEAALRRIADGDVAKVVLGRQLQVRAPGLRPEHLLGPLLADRPGEYVFSQTLTEGAVAVGASPELLVRRSGHAVSAVPLAGSVPRVEDPAEDRQRAERLLSSAKDLAEHAHVVEAITAALLPLCRELDWPRTPILHRTDTLWHLATPINGVLHEDRPLPSALELAQLLHPTPAVGGVPAPEAAALIAELEPVDRGYLAGCLGWTDGNGDGEFAVTIRAGIVGHDELRLFAGAGIVAGSVPELEVRETGAKLGTMLRALERNPAGALR</sequence>
<dbReference type="Gene3D" id="3.60.120.10">
    <property type="entry name" value="Anthranilate synthase"/>
    <property type="match status" value="1"/>
</dbReference>
<dbReference type="PANTHER" id="PTHR42839">
    <property type="entry name" value="ISOCHORISMATE SYNTHASE ENTC"/>
    <property type="match status" value="1"/>
</dbReference>
<organism evidence="7 8">
    <name type="scientific">Nocardioides dubius</name>
    <dbReference type="NCBI Taxonomy" id="317019"/>
    <lineage>
        <taxon>Bacteria</taxon>
        <taxon>Bacillati</taxon>
        <taxon>Actinomycetota</taxon>
        <taxon>Actinomycetes</taxon>
        <taxon>Propionibacteriales</taxon>
        <taxon>Nocardioidaceae</taxon>
        <taxon>Nocardioides</taxon>
    </lineage>
</organism>
<evidence type="ECO:0000256" key="4">
    <source>
        <dbReference type="ARBA" id="ARBA00023235"/>
    </source>
</evidence>
<dbReference type="Proteomes" id="UP001501581">
    <property type="component" value="Unassembled WGS sequence"/>
</dbReference>
<dbReference type="InterPro" id="IPR004561">
    <property type="entry name" value="IsoChor_synthase"/>
</dbReference>
<evidence type="ECO:0000256" key="3">
    <source>
        <dbReference type="ARBA" id="ARBA00012824"/>
    </source>
</evidence>
<dbReference type="PANTHER" id="PTHR42839:SF2">
    <property type="entry name" value="ISOCHORISMATE SYNTHASE ENTC"/>
    <property type="match status" value="1"/>
</dbReference>
<dbReference type="EC" id="5.4.4.2" evidence="3"/>
<evidence type="ECO:0000313" key="8">
    <source>
        <dbReference type="Proteomes" id="UP001501581"/>
    </source>
</evidence>
<dbReference type="InterPro" id="IPR015890">
    <property type="entry name" value="Chorismate_C"/>
</dbReference>
<dbReference type="Pfam" id="PF00425">
    <property type="entry name" value="Chorismate_bind"/>
    <property type="match status" value="1"/>
</dbReference>
<dbReference type="SUPFAM" id="SSF56322">
    <property type="entry name" value="ADC synthase"/>
    <property type="match status" value="1"/>
</dbReference>
<evidence type="ECO:0000259" key="6">
    <source>
        <dbReference type="Pfam" id="PF00425"/>
    </source>
</evidence>
<feature type="domain" description="Chorismate-utilising enzyme C-terminal" evidence="6">
    <location>
        <begin position="94"/>
        <end position="348"/>
    </location>
</feature>
<evidence type="ECO:0000256" key="1">
    <source>
        <dbReference type="ARBA" id="ARBA00000799"/>
    </source>
</evidence>
<gene>
    <name evidence="7" type="ORF">GCM10009668_02480</name>
</gene>
<evidence type="ECO:0000256" key="5">
    <source>
        <dbReference type="ARBA" id="ARBA00041564"/>
    </source>
</evidence>